<name>A0ACB8QUU4_9AGAM</name>
<gene>
    <name evidence="1" type="ORF">K488DRAFT_83183</name>
</gene>
<organism evidence="1 2">
    <name type="scientific">Vararia minispora EC-137</name>
    <dbReference type="NCBI Taxonomy" id="1314806"/>
    <lineage>
        <taxon>Eukaryota</taxon>
        <taxon>Fungi</taxon>
        <taxon>Dikarya</taxon>
        <taxon>Basidiomycota</taxon>
        <taxon>Agaricomycotina</taxon>
        <taxon>Agaricomycetes</taxon>
        <taxon>Russulales</taxon>
        <taxon>Lachnocladiaceae</taxon>
        <taxon>Vararia</taxon>
    </lineage>
</organism>
<dbReference type="Proteomes" id="UP000814128">
    <property type="component" value="Unassembled WGS sequence"/>
</dbReference>
<evidence type="ECO:0000313" key="1">
    <source>
        <dbReference type="EMBL" id="KAI0035347.1"/>
    </source>
</evidence>
<protein>
    <submittedName>
        <fullName evidence="1">Uncharacterized protein</fullName>
    </submittedName>
</protein>
<proteinExistence type="predicted"/>
<reference evidence="1" key="1">
    <citation type="submission" date="2021-02" db="EMBL/GenBank/DDBJ databases">
        <authorList>
            <consortium name="DOE Joint Genome Institute"/>
            <person name="Ahrendt S."/>
            <person name="Looney B.P."/>
            <person name="Miyauchi S."/>
            <person name="Morin E."/>
            <person name="Drula E."/>
            <person name="Courty P.E."/>
            <person name="Chicoki N."/>
            <person name="Fauchery L."/>
            <person name="Kohler A."/>
            <person name="Kuo A."/>
            <person name="Labutti K."/>
            <person name="Pangilinan J."/>
            <person name="Lipzen A."/>
            <person name="Riley R."/>
            <person name="Andreopoulos W."/>
            <person name="He G."/>
            <person name="Johnson J."/>
            <person name="Barry K.W."/>
            <person name="Grigoriev I.V."/>
            <person name="Nagy L."/>
            <person name="Hibbett D."/>
            <person name="Henrissat B."/>
            <person name="Matheny P.B."/>
            <person name="Labbe J."/>
            <person name="Martin F."/>
        </authorList>
    </citation>
    <scope>NUCLEOTIDE SEQUENCE</scope>
    <source>
        <strain evidence="1">EC-137</strain>
    </source>
</reference>
<sequence>MCPSCRGKFSCSSVRKIHIDFPNNGGSSWSTCRSPRSPGLPLPRTTPHYLLLKVNATTDTSKDNDRRIHEARRLEARVLKVASQKTSVEELGADKSQGEMVRSAASSHLRPSPEPLNCPSGQSTSLDLSVLLRAVISNHSAFSEVTKVAKSAETTLRNRVENREREVHR</sequence>
<comment type="caution">
    <text evidence="1">The sequence shown here is derived from an EMBL/GenBank/DDBJ whole genome shotgun (WGS) entry which is preliminary data.</text>
</comment>
<dbReference type="EMBL" id="MU273486">
    <property type="protein sequence ID" value="KAI0035347.1"/>
    <property type="molecule type" value="Genomic_DNA"/>
</dbReference>
<keyword evidence="2" id="KW-1185">Reference proteome</keyword>
<evidence type="ECO:0000313" key="2">
    <source>
        <dbReference type="Proteomes" id="UP000814128"/>
    </source>
</evidence>
<reference evidence="1" key="2">
    <citation type="journal article" date="2022" name="New Phytol.">
        <title>Evolutionary transition to the ectomycorrhizal habit in the genomes of a hyperdiverse lineage of mushroom-forming fungi.</title>
        <authorList>
            <person name="Looney B."/>
            <person name="Miyauchi S."/>
            <person name="Morin E."/>
            <person name="Drula E."/>
            <person name="Courty P.E."/>
            <person name="Kohler A."/>
            <person name="Kuo A."/>
            <person name="LaButti K."/>
            <person name="Pangilinan J."/>
            <person name="Lipzen A."/>
            <person name="Riley R."/>
            <person name="Andreopoulos W."/>
            <person name="He G."/>
            <person name="Johnson J."/>
            <person name="Nolan M."/>
            <person name="Tritt A."/>
            <person name="Barry K.W."/>
            <person name="Grigoriev I.V."/>
            <person name="Nagy L.G."/>
            <person name="Hibbett D."/>
            <person name="Henrissat B."/>
            <person name="Matheny P.B."/>
            <person name="Labbe J."/>
            <person name="Martin F.M."/>
        </authorList>
    </citation>
    <scope>NUCLEOTIDE SEQUENCE</scope>
    <source>
        <strain evidence="1">EC-137</strain>
    </source>
</reference>
<accession>A0ACB8QUU4</accession>